<proteinExistence type="predicted"/>
<reference evidence="3" key="2">
    <citation type="submission" date="2021-04" db="EMBL/GenBank/DDBJ databases">
        <authorList>
            <person name="Gilroy R."/>
        </authorList>
    </citation>
    <scope>NUCLEOTIDE SEQUENCE</scope>
    <source>
        <strain evidence="3">USAMLcec2-132</strain>
    </source>
</reference>
<sequence length="464" mass="51746">MTTTGIILLCIAAVLIAVLLAFFIVLKIRARRFRPTGDKAAQQEALNRDIGEAGFAYDRKGDVFYSLMDCWQREMGYCQLYDEGSSLFNMVMHCEPVRFSYGGKRWMIELWKGQYGITTGAEVGIYNTDQDDVRTERFTGPFYDCASDQERLQMSFVLRKNGRVLMKRKGLHWWLTGFKLGEFSTPDSLSMDIRIRFPERGMRDAFLGGLQELGYGGREYAVHGNTVTVHYTNPHSEQPLSHGSLQEAAVQKVNKSNCALYRQATGKYTDTLDKLEYIKALVPELYEFCMHSLYARAFYEGFGWLIDLIHDHNNKPQPQPPAPPKPCPPCGPKPGPCEEKPCRPGPCGRPGRPSCRPRANVCCSSRPANRLCCGRCEECPYYRGSCRNGCAGRGNGSRTNGCQTDGRRMDGCQTYSCRTNGCRAGGSCQHMSLSCPGPERGASDRCGSCSCVSGGCRKDPEGRP</sequence>
<feature type="domain" description="DUF4474" evidence="2">
    <location>
        <begin position="46"/>
        <end position="286"/>
    </location>
</feature>
<evidence type="ECO:0000256" key="1">
    <source>
        <dbReference type="SAM" id="Phobius"/>
    </source>
</evidence>
<accession>A0A9D2NGT7</accession>
<reference evidence="3" key="1">
    <citation type="journal article" date="2021" name="PeerJ">
        <title>Extensive microbial diversity within the chicken gut microbiome revealed by metagenomics and culture.</title>
        <authorList>
            <person name="Gilroy R."/>
            <person name="Ravi A."/>
            <person name="Getino M."/>
            <person name="Pursley I."/>
            <person name="Horton D.L."/>
            <person name="Alikhan N.F."/>
            <person name="Baker D."/>
            <person name="Gharbi K."/>
            <person name="Hall N."/>
            <person name="Watson M."/>
            <person name="Adriaenssens E.M."/>
            <person name="Foster-Nyarko E."/>
            <person name="Jarju S."/>
            <person name="Secka A."/>
            <person name="Antonio M."/>
            <person name="Oren A."/>
            <person name="Chaudhuri R.R."/>
            <person name="La Ragione R."/>
            <person name="Hildebrand F."/>
            <person name="Pallen M.J."/>
        </authorList>
    </citation>
    <scope>NUCLEOTIDE SEQUENCE</scope>
    <source>
        <strain evidence="3">USAMLcec2-132</strain>
    </source>
</reference>
<keyword evidence="1" id="KW-0812">Transmembrane</keyword>
<evidence type="ECO:0000313" key="3">
    <source>
        <dbReference type="EMBL" id="HJC24578.1"/>
    </source>
</evidence>
<evidence type="ECO:0000313" key="4">
    <source>
        <dbReference type="Proteomes" id="UP000823891"/>
    </source>
</evidence>
<dbReference type="InterPro" id="IPR029322">
    <property type="entry name" value="DUF4474"/>
</dbReference>
<dbReference type="EMBL" id="DWWS01000045">
    <property type="protein sequence ID" value="HJC24578.1"/>
    <property type="molecule type" value="Genomic_DNA"/>
</dbReference>
<dbReference type="Pfam" id="PF14751">
    <property type="entry name" value="DUF4474"/>
    <property type="match status" value="1"/>
</dbReference>
<dbReference type="Proteomes" id="UP000823891">
    <property type="component" value="Unassembled WGS sequence"/>
</dbReference>
<evidence type="ECO:0000259" key="2">
    <source>
        <dbReference type="Pfam" id="PF14751"/>
    </source>
</evidence>
<organism evidence="3 4">
    <name type="scientific">Candidatus Eisenbergiella merdavium</name>
    <dbReference type="NCBI Taxonomy" id="2838551"/>
    <lineage>
        <taxon>Bacteria</taxon>
        <taxon>Bacillati</taxon>
        <taxon>Bacillota</taxon>
        <taxon>Clostridia</taxon>
        <taxon>Lachnospirales</taxon>
        <taxon>Lachnospiraceae</taxon>
        <taxon>Eisenbergiella</taxon>
    </lineage>
</organism>
<dbReference type="AlphaFoldDB" id="A0A9D2NGT7"/>
<protein>
    <submittedName>
        <fullName evidence="3">DUF4474 domain-containing protein</fullName>
    </submittedName>
</protein>
<keyword evidence="1" id="KW-0472">Membrane</keyword>
<name>A0A9D2NGT7_9FIRM</name>
<keyword evidence="1" id="KW-1133">Transmembrane helix</keyword>
<feature type="transmembrane region" description="Helical" evidence="1">
    <location>
        <begin position="6"/>
        <end position="26"/>
    </location>
</feature>
<gene>
    <name evidence="3" type="ORF">H9761_12835</name>
</gene>
<comment type="caution">
    <text evidence="3">The sequence shown here is derived from an EMBL/GenBank/DDBJ whole genome shotgun (WGS) entry which is preliminary data.</text>
</comment>